<dbReference type="EMBL" id="LAZR01004616">
    <property type="protein sequence ID" value="KKN07018.1"/>
    <property type="molecule type" value="Genomic_DNA"/>
</dbReference>
<dbReference type="PRINTS" id="PR00111">
    <property type="entry name" value="ABHYDROLASE"/>
</dbReference>
<dbReference type="Gene3D" id="3.40.50.1820">
    <property type="entry name" value="alpha/beta hydrolase"/>
    <property type="match status" value="1"/>
</dbReference>
<dbReference type="InterPro" id="IPR050471">
    <property type="entry name" value="AB_hydrolase"/>
</dbReference>
<reference evidence="2" key="1">
    <citation type="journal article" date="2015" name="Nature">
        <title>Complex archaea that bridge the gap between prokaryotes and eukaryotes.</title>
        <authorList>
            <person name="Spang A."/>
            <person name="Saw J.H."/>
            <person name="Jorgensen S.L."/>
            <person name="Zaremba-Niedzwiedzka K."/>
            <person name="Martijn J."/>
            <person name="Lind A.E."/>
            <person name="van Eijk R."/>
            <person name="Schleper C."/>
            <person name="Guy L."/>
            <person name="Ettema T.J."/>
        </authorList>
    </citation>
    <scope>NUCLEOTIDE SEQUENCE</scope>
</reference>
<dbReference type="PANTHER" id="PTHR43433:SF5">
    <property type="entry name" value="AB HYDROLASE-1 DOMAIN-CONTAINING PROTEIN"/>
    <property type="match status" value="1"/>
</dbReference>
<dbReference type="InterPro" id="IPR000073">
    <property type="entry name" value="AB_hydrolase_1"/>
</dbReference>
<dbReference type="AlphaFoldDB" id="A0A0F9QNZ4"/>
<organism evidence="2">
    <name type="scientific">marine sediment metagenome</name>
    <dbReference type="NCBI Taxonomy" id="412755"/>
    <lineage>
        <taxon>unclassified sequences</taxon>
        <taxon>metagenomes</taxon>
        <taxon>ecological metagenomes</taxon>
    </lineage>
</organism>
<evidence type="ECO:0000313" key="2">
    <source>
        <dbReference type="EMBL" id="KKN07018.1"/>
    </source>
</evidence>
<dbReference type="InterPro" id="IPR029058">
    <property type="entry name" value="AB_hydrolase_fold"/>
</dbReference>
<name>A0A0F9QNZ4_9ZZZZ</name>
<accession>A0A0F9QNZ4</accession>
<sequence>MPKAHVNNIEIEYDTFGDPSSKPLLLVMGLGGQMIAWVDEMCEGLANQGCYVIRFDNRDVGLSTKFDEAGLPNLPEIYAAIARGESVKVPYLLEDMADDAMGVLDDLDVDKAHICGVSMGGMIAQVIAYRHPSRVLSLTSIMSTTGNPDLPQPSAELIRELFAPLPMDREANIKEGVRRGHLIYGTFPYNEELAYELRAKVYDRCFYPQGVMRQAAAIAANGNRKSRLASIKVPTLVVHGREDPLIPVEGGIDTAEIIPGAELLIIDGMGHSFPPEVAPQIFEAFIANTAKTNE</sequence>
<dbReference type="SUPFAM" id="SSF53474">
    <property type="entry name" value="alpha/beta-Hydrolases"/>
    <property type="match status" value="1"/>
</dbReference>
<evidence type="ECO:0000259" key="1">
    <source>
        <dbReference type="Pfam" id="PF00561"/>
    </source>
</evidence>
<feature type="domain" description="AB hydrolase-1" evidence="1">
    <location>
        <begin position="22"/>
        <end position="273"/>
    </location>
</feature>
<dbReference type="Pfam" id="PF00561">
    <property type="entry name" value="Abhydrolase_1"/>
    <property type="match status" value="1"/>
</dbReference>
<comment type="caution">
    <text evidence="2">The sequence shown here is derived from an EMBL/GenBank/DDBJ whole genome shotgun (WGS) entry which is preliminary data.</text>
</comment>
<dbReference type="GO" id="GO:0004806">
    <property type="term" value="F:triacylglycerol lipase activity"/>
    <property type="evidence" value="ECO:0007669"/>
    <property type="project" value="TreeGrafter"/>
</dbReference>
<protein>
    <recommendedName>
        <fullName evidence="1">AB hydrolase-1 domain-containing protein</fullName>
    </recommendedName>
</protein>
<gene>
    <name evidence="2" type="ORF">LCGC14_1071370</name>
</gene>
<dbReference type="GO" id="GO:0046503">
    <property type="term" value="P:glycerolipid catabolic process"/>
    <property type="evidence" value="ECO:0007669"/>
    <property type="project" value="TreeGrafter"/>
</dbReference>
<dbReference type="PANTHER" id="PTHR43433">
    <property type="entry name" value="HYDROLASE, ALPHA/BETA FOLD FAMILY PROTEIN"/>
    <property type="match status" value="1"/>
</dbReference>
<proteinExistence type="predicted"/>